<sequence length="109" mass="11770">MWDQNSFGFPNQPTSFVIDWAINNLDNTCLIAGSIRPYNGQSVAHRFLSTIKKLLKPPNPSVDSLRIISNGSTALEINWNRQSEAVPPSQASGGQNGDSSSRQDPGANG</sequence>
<organism evidence="2">
    <name type="scientific">Phytophthora nicotianae</name>
    <name type="common">Potato buckeye rot agent</name>
    <name type="synonym">Phytophthora parasitica</name>
    <dbReference type="NCBI Taxonomy" id="4792"/>
    <lineage>
        <taxon>Eukaryota</taxon>
        <taxon>Sar</taxon>
        <taxon>Stramenopiles</taxon>
        <taxon>Oomycota</taxon>
        <taxon>Peronosporomycetes</taxon>
        <taxon>Peronosporales</taxon>
        <taxon>Peronosporaceae</taxon>
        <taxon>Phytophthora</taxon>
    </lineage>
</organism>
<gene>
    <name evidence="2" type="ORF">L914_06097</name>
</gene>
<accession>W2NPU0</accession>
<protein>
    <submittedName>
        <fullName evidence="2">Uncharacterized protein</fullName>
    </submittedName>
</protein>
<feature type="compositionally biased region" description="Polar residues" evidence="1">
    <location>
        <begin position="82"/>
        <end position="103"/>
    </location>
</feature>
<feature type="region of interest" description="Disordered" evidence="1">
    <location>
        <begin position="82"/>
        <end position="109"/>
    </location>
</feature>
<evidence type="ECO:0000313" key="2">
    <source>
        <dbReference type="EMBL" id="ETM49709.1"/>
    </source>
</evidence>
<dbReference type="AlphaFoldDB" id="W2NPU0"/>
<reference evidence="2" key="1">
    <citation type="submission" date="2013-11" db="EMBL/GenBank/DDBJ databases">
        <title>The Genome Sequence of Phytophthora parasitica IAC_01/95.</title>
        <authorList>
            <consortium name="The Broad Institute Genomics Platform"/>
            <person name="Russ C."/>
            <person name="Tyler B."/>
            <person name="Panabieres F."/>
            <person name="Shan W."/>
            <person name="Tripathy S."/>
            <person name="Grunwald N."/>
            <person name="Machado M."/>
            <person name="Johnson C.S."/>
            <person name="Arredondo F."/>
            <person name="Hong C."/>
            <person name="Coffey M."/>
            <person name="Young S.K."/>
            <person name="Zeng Q."/>
            <person name="Gargeya S."/>
            <person name="Fitzgerald M."/>
            <person name="Abouelleil A."/>
            <person name="Alvarado L."/>
            <person name="Chapman S.B."/>
            <person name="Gainer-Dewar J."/>
            <person name="Goldberg J."/>
            <person name="Griggs A."/>
            <person name="Gujja S."/>
            <person name="Hansen M."/>
            <person name="Howarth C."/>
            <person name="Imamovic A."/>
            <person name="Ireland A."/>
            <person name="Larimer J."/>
            <person name="McCowan C."/>
            <person name="Murphy C."/>
            <person name="Pearson M."/>
            <person name="Poon T.W."/>
            <person name="Priest M."/>
            <person name="Roberts A."/>
            <person name="Saif S."/>
            <person name="Shea T."/>
            <person name="Sykes S."/>
            <person name="Wortman J."/>
            <person name="Nusbaum C."/>
            <person name="Birren B."/>
        </authorList>
    </citation>
    <scope>NUCLEOTIDE SEQUENCE [LARGE SCALE GENOMIC DNA]</scope>
    <source>
        <strain evidence="2">IAC_01/95</strain>
    </source>
</reference>
<name>W2NPU0_PHYNI</name>
<dbReference type="Proteomes" id="UP000054532">
    <property type="component" value="Unassembled WGS sequence"/>
</dbReference>
<evidence type="ECO:0000256" key="1">
    <source>
        <dbReference type="SAM" id="MobiDB-lite"/>
    </source>
</evidence>
<proteinExistence type="predicted"/>
<dbReference type="EMBL" id="KI692136">
    <property type="protein sequence ID" value="ETM49709.1"/>
    <property type="molecule type" value="Genomic_DNA"/>
</dbReference>